<dbReference type="AlphaFoldDB" id="A0ABD2C2E1"/>
<accession>A0ABD2C2E1</accession>
<gene>
    <name evidence="2" type="ORF">V1477_010596</name>
</gene>
<name>A0ABD2C2E1_VESMC</name>
<feature type="compositionally biased region" description="Low complexity" evidence="1">
    <location>
        <begin position="1"/>
        <end position="24"/>
    </location>
</feature>
<proteinExistence type="predicted"/>
<organism evidence="2 3">
    <name type="scientific">Vespula maculifrons</name>
    <name type="common">Eastern yellow jacket</name>
    <name type="synonym">Wasp</name>
    <dbReference type="NCBI Taxonomy" id="7453"/>
    <lineage>
        <taxon>Eukaryota</taxon>
        <taxon>Metazoa</taxon>
        <taxon>Ecdysozoa</taxon>
        <taxon>Arthropoda</taxon>
        <taxon>Hexapoda</taxon>
        <taxon>Insecta</taxon>
        <taxon>Pterygota</taxon>
        <taxon>Neoptera</taxon>
        <taxon>Endopterygota</taxon>
        <taxon>Hymenoptera</taxon>
        <taxon>Apocrita</taxon>
        <taxon>Aculeata</taxon>
        <taxon>Vespoidea</taxon>
        <taxon>Vespidae</taxon>
        <taxon>Vespinae</taxon>
        <taxon>Vespula</taxon>
    </lineage>
</organism>
<sequence length="70" mass="7300">MYLSISPPLSSSSPPNEPSELPSNSPSPPGTTKSKISRKVLSNTSASNSILPLSSGSCLYYLLRQTSDGS</sequence>
<feature type="compositionally biased region" description="Polar residues" evidence="1">
    <location>
        <begin position="30"/>
        <end position="40"/>
    </location>
</feature>
<reference evidence="2 3" key="1">
    <citation type="journal article" date="2024" name="Ann. Entomol. Soc. Am.">
        <title>Genomic analyses of the southern and eastern yellowjacket wasps (Hymenoptera: Vespidae) reveal evolutionary signatures of social life.</title>
        <authorList>
            <person name="Catto M.A."/>
            <person name="Caine P.B."/>
            <person name="Orr S.E."/>
            <person name="Hunt B.G."/>
            <person name="Goodisman M.A.D."/>
        </authorList>
    </citation>
    <scope>NUCLEOTIDE SEQUENCE [LARGE SCALE GENOMIC DNA]</scope>
    <source>
        <strain evidence="2">232</strain>
        <tissue evidence="2">Head and thorax</tissue>
    </source>
</reference>
<feature type="region of interest" description="Disordered" evidence="1">
    <location>
        <begin position="1"/>
        <end position="40"/>
    </location>
</feature>
<dbReference type="Proteomes" id="UP001607303">
    <property type="component" value="Unassembled WGS sequence"/>
</dbReference>
<evidence type="ECO:0000256" key="1">
    <source>
        <dbReference type="SAM" id="MobiDB-lite"/>
    </source>
</evidence>
<protein>
    <submittedName>
        <fullName evidence="2">Uncharacterized protein</fullName>
    </submittedName>
</protein>
<evidence type="ECO:0000313" key="2">
    <source>
        <dbReference type="EMBL" id="KAL2739207.1"/>
    </source>
</evidence>
<dbReference type="EMBL" id="JAYRBN010000061">
    <property type="protein sequence ID" value="KAL2739207.1"/>
    <property type="molecule type" value="Genomic_DNA"/>
</dbReference>
<evidence type="ECO:0000313" key="3">
    <source>
        <dbReference type="Proteomes" id="UP001607303"/>
    </source>
</evidence>
<keyword evidence="3" id="KW-1185">Reference proteome</keyword>
<comment type="caution">
    <text evidence="2">The sequence shown here is derived from an EMBL/GenBank/DDBJ whole genome shotgun (WGS) entry which is preliminary data.</text>
</comment>